<evidence type="ECO:0000313" key="1">
    <source>
        <dbReference type="EMBL" id="SDW45882.1"/>
    </source>
</evidence>
<sequence length="136" mass="15305">MNLSQLPAFRPVQFRTRFKLRGLAAKRKATAMAAMNLGAEQMPFEPNALYRVLHFRIDTADKAAKRAKWAGGQMFNLLTGQSAHFVPLYGTHVRQVLSWAGQNVPGGIAPADRYELRLDYAKLAYKALRAKFDQPK</sequence>
<reference evidence="2" key="1">
    <citation type="submission" date="2016-10" db="EMBL/GenBank/DDBJ databases">
        <authorList>
            <person name="Varghese N."/>
            <person name="Submissions S."/>
        </authorList>
    </citation>
    <scope>NUCLEOTIDE SEQUENCE [LARGE SCALE GENOMIC DNA]</scope>
    <source>
        <strain evidence="2">DSM 27839</strain>
    </source>
</reference>
<name>A0A1H2TQ11_9RHOB</name>
<dbReference type="Proteomes" id="UP000183400">
    <property type="component" value="Unassembled WGS sequence"/>
</dbReference>
<gene>
    <name evidence="1" type="ORF">SAMN05444358_101879</name>
</gene>
<dbReference type="AlphaFoldDB" id="A0A1H2TQ11"/>
<evidence type="ECO:0000313" key="2">
    <source>
        <dbReference type="Proteomes" id="UP000183400"/>
    </source>
</evidence>
<proteinExistence type="predicted"/>
<protein>
    <submittedName>
        <fullName evidence="1">Uncharacterized protein</fullName>
    </submittedName>
</protein>
<dbReference type="STRING" id="985054.SAMN05444358_101879"/>
<organism evidence="1 2">
    <name type="scientific">Ruegeria halocynthiae</name>
    <dbReference type="NCBI Taxonomy" id="985054"/>
    <lineage>
        <taxon>Bacteria</taxon>
        <taxon>Pseudomonadati</taxon>
        <taxon>Pseudomonadota</taxon>
        <taxon>Alphaproteobacteria</taxon>
        <taxon>Rhodobacterales</taxon>
        <taxon>Roseobacteraceae</taxon>
        <taxon>Ruegeria</taxon>
    </lineage>
</organism>
<accession>A0A1H2TQ11</accession>
<keyword evidence="2" id="KW-1185">Reference proteome</keyword>
<dbReference type="EMBL" id="FNNP01000001">
    <property type="protein sequence ID" value="SDW45882.1"/>
    <property type="molecule type" value="Genomic_DNA"/>
</dbReference>